<feature type="domain" description="RING-type" evidence="6">
    <location>
        <begin position="10"/>
        <end position="56"/>
    </location>
</feature>
<evidence type="ECO:0000313" key="8">
    <source>
        <dbReference type="Proteomes" id="UP000265618"/>
    </source>
</evidence>
<dbReference type="SMART" id="SM00184">
    <property type="entry name" value="RING"/>
    <property type="match status" value="1"/>
</dbReference>
<sequence>MGDGTQELACSICLEDLADVPHPVVTQCGHFFCKSCLDAFQRSLGGRKSLFCPTCRQPLPSLSKPYITRLFLQHPRPGSPPAPDIVASIDTLADQITEHTTRGAAGAVDADIPSTLGGGPGDQGGNVLLYLQRTERMVRQGLYQRRNTGPKSVLYDHAMAQRQAASRNRSEAREASLQGTALDYLDATGPDSTLASLKDPRGIRGAEREGERERDLRDDSDISDEGEGVTDREYCLTGHRDSPLPLPLLEEDAFIDTVEGGFRVAVVVENGSSACRSVCAWMAQLLTGSVGEGGVRGPRLDGAYRVKRDDMFTAEEVDDVALPMLLLYETGDSVASLPMVQGLVSDERDETETGGVAALARVIEREYK</sequence>
<feature type="compositionally biased region" description="Basic and acidic residues" evidence="5">
    <location>
        <begin position="198"/>
        <end position="220"/>
    </location>
</feature>
<evidence type="ECO:0000256" key="5">
    <source>
        <dbReference type="SAM" id="MobiDB-lite"/>
    </source>
</evidence>
<evidence type="ECO:0000313" key="7">
    <source>
        <dbReference type="EMBL" id="GIQ86047.1"/>
    </source>
</evidence>
<organism evidence="7 8">
    <name type="scientific">Kipferlia bialata</name>
    <dbReference type="NCBI Taxonomy" id="797122"/>
    <lineage>
        <taxon>Eukaryota</taxon>
        <taxon>Metamonada</taxon>
        <taxon>Carpediemonas-like organisms</taxon>
        <taxon>Kipferlia</taxon>
    </lineage>
</organism>
<evidence type="ECO:0000256" key="1">
    <source>
        <dbReference type="ARBA" id="ARBA00022723"/>
    </source>
</evidence>
<dbReference type="InterPro" id="IPR013083">
    <property type="entry name" value="Znf_RING/FYVE/PHD"/>
</dbReference>
<keyword evidence="2 4" id="KW-0863">Zinc-finger</keyword>
<accession>A0A9K3D0T8</accession>
<dbReference type="PROSITE" id="PS50089">
    <property type="entry name" value="ZF_RING_2"/>
    <property type="match status" value="1"/>
</dbReference>
<reference evidence="7 8" key="1">
    <citation type="journal article" date="2018" name="PLoS ONE">
        <title>The draft genome of Kipferlia bialata reveals reductive genome evolution in fornicate parasites.</title>
        <authorList>
            <person name="Tanifuji G."/>
            <person name="Takabayashi S."/>
            <person name="Kume K."/>
            <person name="Takagi M."/>
            <person name="Nakayama T."/>
            <person name="Kamikawa R."/>
            <person name="Inagaki Y."/>
            <person name="Hashimoto T."/>
        </authorList>
    </citation>
    <scope>NUCLEOTIDE SEQUENCE [LARGE SCALE GENOMIC DNA]</scope>
    <source>
        <strain evidence="7">NY0173</strain>
    </source>
</reference>
<dbReference type="OrthoDB" id="546518at2759"/>
<proteinExistence type="predicted"/>
<dbReference type="PANTHER" id="PTHR23041:SF78">
    <property type="entry name" value="E3 UBIQUITIN-PROTEIN LIGASE RNF4"/>
    <property type="match status" value="1"/>
</dbReference>
<dbReference type="PANTHER" id="PTHR23041">
    <property type="entry name" value="RING FINGER DOMAIN-CONTAINING"/>
    <property type="match status" value="1"/>
</dbReference>
<evidence type="ECO:0000256" key="3">
    <source>
        <dbReference type="ARBA" id="ARBA00022833"/>
    </source>
</evidence>
<keyword evidence="8" id="KW-1185">Reference proteome</keyword>
<dbReference type="GO" id="GO:0008270">
    <property type="term" value="F:zinc ion binding"/>
    <property type="evidence" value="ECO:0007669"/>
    <property type="project" value="UniProtKB-KW"/>
</dbReference>
<dbReference type="EMBL" id="BDIP01002282">
    <property type="protein sequence ID" value="GIQ86047.1"/>
    <property type="molecule type" value="Genomic_DNA"/>
</dbReference>
<name>A0A9K3D0T8_9EUKA</name>
<evidence type="ECO:0000256" key="2">
    <source>
        <dbReference type="ARBA" id="ARBA00022771"/>
    </source>
</evidence>
<dbReference type="PROSITE" id="PS00518">
    <property type="entry name" value="ZF_RING_1"/>
    <property type="match status" value="1"/>
</dbReference>
<dbReference type="Proteomes" id="UP000265618">
    <property type="component" value="Unassembled WGS sequence"/>
</dbReference>
<dbReference type="AlphaFoldDB" id="A0A9K3D0T8"/>
<gene>
    <name evidence="7" type="ORF">KIPB_007822</name>
</gene>
<keyword evidence="1" id="KW-0479">Metal-binding</keyword>
<comment type="caution">
    <text evidence="7">The sequence shown here is derived from an EMBL/GenBank/DDBJ whole genome shotgun (WGS) entry which is preliminary data.</text>
</comment>
<dbReference type="InterPro" id="IPR017907">
    <property type="entry name" value="Znf_RING_CS"/>
</dbReference>
<dbReference type="Pfam" id="PF13445">
    <property type="entry name" value="zf-RING_UBOX"/>
    <property type="match status" value="1"/>
</dbReference>
<dbReference type="InterPro" id="IPR047134">
    <property type="entry name" value="RNF4"/>
</dbReference>
<evidence type="ECO:0000256" key="4">
    <source>
        <dbReference type="PROSITE-ProRule" id="PRU00175"/>
    </source>
</evidence>
<dbReference type="InterPro" id="IPR001841">
    <property type="entry name" value="Znf_RING"/>
</dbReference>
<evidence type="ECO:0000259" key="6">
    <source>
        <dbReference type="PROSITE" id="PS50089"/>
    </source>
</evidence>
<dbReference type="InterPro" id="IPR027370">
    <property type="entry name" value="Znf-RING_euk"/>
</dbReference>
<protein>
    <recommendedName>
        <fullName evidence="6">RING-type domain-containing protein</fullName>
    </recommendedName>
</protein>
<dbReference type="Gene3D" id="3.30.40.10">
    <property type="entry name" value="Zinc/RING finger domain, C3HC4 (zinc finger)"/>
    <property type="match status" value="1"/>
</dbReference>
<feature type="region of interest" description="Disordered" evidence="5">
    <location>
        <begin position="182"/>
        <end position="236"/>
    </location>
</feature>
<dbReference type="SUPFAM" id="SSF57850">
    <property type="entry name" value="RING/U-box"/>
    <property type="match status" value="1"/>
</dbReference>
<keyword evidence="3" id="KW-0862">Zinc</keyword>